<organism evidence="2 3">
    <name type="scientific">Erythrobacter ramosus</name>
    <dbReference type="NCBI Taxonomy" id="35811"/>
    <lineage>
        <taxon>Bacteria</taxon>
        <taxon>Pseudomonadati</taxon>
        <taxon>Pseudomonadota</taxon>
        <taxon>Alphaproteobacteria</taxon>
        <taxon>Sphingomonadales</taxon>
        <taxon>Erythrobacteraceae</taxon>
        <taxon>Erythrobacter/Porphyrobacter group</taxon>
        <taxon>Erythrobacter</taxon>
    </lineage>
</organism>
<protein>
    <submittedName>
        <fullName evidence="2">DUF2793 domain-containing protein</fullName>
    </submittedName>
</protein>
<dbReference type="InterPro" id="IPR021251">
    <property type="entry name" value="DUF2793"/>
</dbReference>
<reference evidence="2 3" key="1">
    <citation type="submission" date="2019-12" db="EMBL/GenBank/DDBJ databases">
        <title>Genomic-based taxomic classification of the family Erythrobacteraceae.</title>
        <authorList>
            <person name="Xu L."/>
        </authorList>
    </citation>
    <scope>NUCLEOTIDE SEQUENCE [LARGE SCALE GENOMIC DNA]</scope>
    <source>
        <strain evidence="2 3">JCM 10282</strain>
    </source>
</reference>
<keyword evidence="4" id="KW-1185">Reference proteome</keyword>
<gene>
    <name evidence="1" type="ORF">FHS52_000775</name>
    <name evidence="2" type="ORF">GRI59_02720</name>
</gene>
<sequence length="154" mass="15923">MSDPIAFASTTPTIGLPLLIPGQAQKEFFVNQALCLLDALHTRSVTASQPAPPQSPNGGDCFRITAPAAGAWAGHEGKLAIWIGGIWHFVAPREGMQVFDLTAGHSIVYRSEWESAAAPAGPAGGTIIDTQARAAITSLIQALLAVGILATEGP</sequence>
<dbReference type="EMBL" id="JACICE010000001">
    <property type="protein sequence ID" value="MBB3774832.1"/>
    <property type="molecule type" value="Genomic_DNA"/>
</dbReference>
<dbReference type="Proteomes" id="UP000548685">
    <property type="component" value="Unassembled WGS sequence"/>
</dbReference>
<dbReference type="RefSeq" id="WP_160759656.1">
    <property type="nucleotide sequence ID" value="NZ_BAAADZ010000002.1"/>
</dbReference>
<evidence type="ECO:0000313" key="4">
    <source>
        <dbReference type="Proteomes" id="UP000548685"/>
    </source>
</evidence>
<accession>A0A6I4UIU5</accession>
<evidence type="ECO:0000313" key="1">
    <source>
        <dbReference type="EMBL" id="MBB3774832.1"/>
    </source>
</evidence>
<dbReference type="AlphaFoldDB" id="A0A6I4UIU5"/>
<dbReference type="Pfam" id="PF10983">
    <property type="entry name" value="DUF2793"/>
    <property type="match status" value="1"/>
</dbReference>
<name>A0A6I4UIU5_9SPHN</name>
<reference evidence="1 4" key="2">
    <citation type="submission" date="2020-08" db="EMBL/GenBank/DDBJ databases">
        <title>Genomic Encyclopedia of Type Strains, Phase IV (KMG-IV): sequencing the most valuable type-strain genomes for metagenomic binning, comparative biology and taxonomic classification.</title>
        <authorList>
            <person name="Goeker M."/>
        </authorList>
    </citation>
    <scope>NUCLEOTIDE SEQUENCE [LARGE SCALE GENOMIC DNA]</scope>
    <source>
        <strain evidence="1 4">DSM 8510</strain>
    </source>
</reference>
<comment type="caution">
    <text evidence="2">The sequence shown here is derived from an EMBL/GenBank/DDBJ whole genome shotgun (WGS) entry which is preliminary data.</text>
</comment>
<evidence type="ECO:0000313" key="3">
    <source>
        <dbReference type="Proteomes" id="UP000430021"/>
    </source>
</evidence>
<dbReference type="OrthoDB" id="564699at2"/>
<proteinExistence type="predicted"/>
<evidence type="ECO:0000313" key="2">
    <source>
        <dbReference type="EMBL" id="MXP37527.1"/>
    </source>
</evidence>
<dbReference type="EMBL" id="WTYB01000001">
    <property type="protein sequence ID" value="MXP37527.1"/>
    <property type="molecule type" value="Genomic_DNA"/>
</dbReference>
<dbReference type="Proteomes" id="UP000430021">
    <property type="component" value="Unassembled WGS sequence"/>
</dbReference>